<evidence type="ECO:0000313" key="2">
    <source>
        <dbReference type="EMBL" id="BBI31349.1"/>
    </source>
</evidence>
<proteinExistence type="predicted"/>
<dbReference type="AlphaFoldDB" id="A0A3T1D009"/>
<dbReference type="RefSeq" id="WP_130605192.1">
    <property type="nucleotide sequence ID" value="NZ_AP019400.1"/>
</dbReference>
<organism evidence="2 3">
    <name type="scientific">Cohnella abietis</name>
    <dbReference type="NCBI Taxonomy" id="2507935"/>
    <lineage>
        <taxon>Bacteria</taxon>
        <taxon>Bacillati</taxon>
        <taxon>Bacillota</taxon>
        <taxon>Bacilli</taxon>
        <taxon>Bacillales</taxon>
        <taxon>Paenibacillaceae</taxon>
        <taxon>Cohnella</taxon>
    </lineage>
</organism>
<dbReference type="KEGG" id="cohn:KCTCHS21_07480"/>
<dbReference type="GO" id="GO:0016116">
    <property type="term" value="P:carotenoid metabolic process"/>
    <property type="evidence" value="ECO:0007669"/>
    <property type="project" value="InterPro"/>
</dbReference>
<evidence type="ECO:0000313" key="3">
    <source>
        <dbReference type="Proteomes" id="UP000289856"/>
    </source>
</evidence>
<dbReference type="SUPFAM" id="SSF51905">
    <property type="entry name" value="FAD/NAD(P)-binding domain"/>
    <property type="match status" value="1"/>
</dbReference>
<dbReference type="EMBL" id="AP019400">
    <property type="protein sequence ID" value="BBI31349.1"/>
    <property type="molecule type" value="Genomic_DNA"/>
</dbReference>
<dbReference type="PANTHER" id="PTHR46313">
    <property type="match status" value="1"/>
</dbReference>
<protein>
    <recommendedName>
        <fullName evidence="1">Amine oxidase domain-containing protein</fullName>
    </recommendedName>
</protein>
<gene>
    <name evidence="2" type="ORF">KCTCHS21_07480</name>
</gene>
<dbReference type="OrthoDB" id="9814556at2"/>
<dbReference type="Pfam" id="PF01593">
    <property type="entry name" value="Amino_oxidase"/>
    <property type="match status" value="1"/>
</dbReference>
<reference evidence="2 3" key="1">
    <citation type="submission" date="2019-01" db="EMBL/GenBank/DDBJ databases">
        <title>Complete genome sequence of Cohnella hallensis HS21 isolated from Korean fir (Abies koreana) rhizospheric soil.</title>
        <authorList>
            <person name="Jiang L."/>
            <person name="Kang S.W."/>
            <person name="Kim S."/>
            <person name="Jung J."/>
            <person name="Kim C.Y."/>
            <person name="Kim D.H."/>
            <person name="Kim S.W."/>
            <person name="Lee J."/>
        </authorList>
    </citation>
    <scope>NUCLEOTIDE SEQUENCE [LARGE SCALE GENOMIC DNA]</scope>
    <source>
        <strain evidence="2 3">HS21</strain>
    </source>
</reference>
<dbReference type="PANTHER" id="PTHR46313:SF3">
    <property type="entry name" value="PROLYCOPENE ISOMERASE, CHLOROPLASTIC"/>
    <property type="match status" value="1"/>
</dbReference>
<keyword evidence="3" id="KW-1185">Reference proteome</keyword>
<sequence length="503" mass="55693">MGGERIGVLGAGIGGLIAAIYLAQAGYQVTILEKAAYAGGSAGHYTRGGRTYPTGATMAYGLESNGIFRELLDEIGVDIHAVAMEHAVDVVLPDRTVSLYQDRQLWEQELAAVFHERSDSVLRFWRELSQVAEQVIAVTRSRVAFPLNRLYQLGSFPKLILRKPIKLLRLAPYSLQTVEDLLRKHGLSDYTVFRSFLNAQLVDAAQTDCKHAALLPSALALDIYRYGSFAIEGGFGGLVEKLEERFIQLGGQLLHRKPVTEMRYESKQWLISSRTQEYVFDTIVNATGLQWDGKALVEAETIEGWGAFRIDAIVSEELTNQLHQTLTKLGHPFAWQIVPTQDQKLLPESNGPVYVTAHPAANDDNQERAREILLTISVHLPARDWKGKEKADYNLAKESMITAIVSEVEKVYPEFRQHLIHIQAGTPTTYKKYVGKSRVGGFPLTVRNAIRKPSGSKGAHPALVFAGEQVFPGPGTLSAALSGFYAARAVMGRNPNKARRINR</sequence>
<feature type="domain" description="Amine oxidase" evidence="1">
    <location>
        <begin position="13"/>
        <end position="491"/>
    </location>
</feature>
<evidence type="ECO:0000259" key="1">
    <source>
        <dbReference type="Pfam" id="PF01593"/>
    </source>
</evidence>
<dbReference type="InterPro" id="IPR045892">
    <property type="entry name" value="CrtISO-like"/>
</dbReference>
<accession>A0A3T1D009</accession>
<name>A0A3T1D009_9BACL</name>
<dbReference type="Gene3D" id="3.50.50.60">
    <property type="entry name" value="FAD/NAD(P)-binding domain"/>
    <property type="match status" value="1"/>
</dbReference>
<dbReference type="InterPro" id="IPR002937">
    <property type="entry name" value="Amino_oxidase"/>
</dbReference>
<dbReference type="GO" id="GO:0016491">
    <property type="term" value="F:oxidoreductase activity"/>
    <property type="evidence" value="ECO:0007669"/>
    <property type="project" value="InterPro"/>
</dbReference>
<dbReference type="InterPro" id="IPR036188">
    <property type="entry name" value="FAD/NAD-bd_sf"/>
</dbReference>
<dbReference type="Proteomes" id="UP000289856">
    <property type="component" value="Chromosome"/>
</dbReference>